<dbReference type="RefSeq" id="WP_183510611.1">
    <property type="nucleotide sequence ID" value="NZ_BAABGK010000022.1"/>
</dbReference>
<keyword evidence="3" id="KW-0720">Serine protease</keyword>
<dbReference type="Gene3D" id="3.40.50.1820">
    <property type="entry name" value="alpha/beta hydrolase"/>
    <property type="match status" value="2"/>
</dbReference>
<dbReference type="InterPro" id="IPR023302">
    <property type="entry name" value="Pept_S9A_N"/>
</dbReference>
<dbReference type="SUPFAM" id="SSF53474">
    <property type="entry name" value="alpha/beta-Hydrolases"/>
    <property type="match status" value="1"/>
</dbReference>
<dbReference type="GO" id="GO:0006508">
    <property type="term" value="P:proteolysis"/>
    <property type="evidence" value="ECO:0007669"/>
    <property type="project" value="UniProtKB-KW"/>
</dbReference>
<accession>A0A839QG82</accession>
<dbReference type="SUPFAM" id="SSF50993">
    <property type="entry name" value="Peptidase/esterase 'gauge' domain"/>
    <property type="match status" value="1"/>
</dbReference>
<organism evidence="6 7">
    <name type="scientific">Paeniglutamicibacter cryotolerans</name>
    <dbReference type="NCBI Taxonomy" id="670079"/>
    <lineage>
        <taxon>Bacteria</taxon>
        <taxon>Bacillati</taxon>
        <taxon>Actinomycetota</taxon>
        <taxon>Actinomycetes</taxon>
        <taxon>Micrococcales</taxon>
        <taxon>Micrococcaceae</taxon>
        <taxon>Paeniglutamicibacter</taxon>
    </lineage>
</organism>
<dbReference type="Pfam" id="PF00326">
    <property type="entry name" value="Peptidase_S9"/>
    <property type="match status" value="1"/>
</dbReference>
<dbReference type="InterPro" id="IPR051167">
    <property type="entry name" value="Prolyl_oligopep/macrocyclase"/>
</dbReference>
<dbReference type="AlphaFoldDB" id="A0A839QG82"/>
<feature type="domain" description="Peptidase S9 prolyl oligopeptidase catalytic" evidence="4">
    <location>
        <begin position="492"/>
        <end position="696"/>
    </location>
</feature>
<evidence type="ECO:0000256" key="1">
    <source>
        <dbReference type="ARBA" id="ARBA00022670"/>
    </source>
</evidence>
<evidence type="ECO:0000313" key="7">
    <source>
        <dbReference type="Proteomes" id="UP000523000"/>
    </source>
</evidence>
<feature type="domain" description="Peptidase S9A N-terminal" evidence="5">
    <location>
        <begin position="12"/>
        <end position="187"/>
    </location>
</feature>
<dbReference type="Pfam" id="PF02897">
    <property type="entry name" value="Peptidase_S9_N"/>
    <property type="match status" value="1"/>
</dbReference>
<dbReference type="GO" id="GO:0070012">
    <property type="term" value="F:oligopeptidase activity"/>
    <property type="evidence" value="ECO:0007669"/>
    <property type="project" value="TreeGrafter"/>
</dbReference>
<dbReference type="Proteomes" id="UP000523000">
    <property type="component" value="Unassembled WGS sequence"/>
</dbReference>
<evidence type="ECO:0000259" key="4">
    <source>
        <dbReference type="Pfam" id="PF00326"/>
    </source>
</evidence>
<evidence type="ECO:0000313" key="6">
    <source>
        <dbReference type="EMBL" id="MBB2995328.1"/>
    </source>
</evidence>
<dbReference type="GO" id="GO:0004252">
    <property type="term" value="F:serine-type endopeptidase activity"/>
    <property type="evidence" value="ECO:0007669"/>
    <property type="project" value="UniProtKB-EC"/>
</dbReference>
<dbReference type="EMBL" id="JACHVS010000001">
    <property type="protein sequence ID" value="MBB2995328.1"/>
    <property type="molecule type" value="Genomic_DNA"/>
</dbReference>
<name>A0A839QG82_9MICC</name>
<protein>
    <submittedName>
        <fullName evidence="6">Prolyl oligopeptidase</fullName>
        <ecNumber evidence="6">3.4.21.26</ecNumber>
    </submittedName>
</protein>
<keyword evidence="2 6" id="KW-0378">Hydrolase</keyword>
<reference evidence="6 7" key="1">
    <citation type="submission" date="2020-08" db="EMBL/GenBank/DDBJ databases">
        <title>Sequencing the genomes of 1000 actinobacteria strains.</title>
        <authorList>
            <person name="Klenk H.-P."/>
        </authorList>
    </citation>
    <scope>NUCLEOTIDE SEQUENCE [LARGE SCALE GENOMIC DNA]</scope>
    <source>
        <strain evidence="6 7">DSM 22826</strain>
    </source>
</reference>
<keyword evidence="7" id="KW-1185">Reference proteome</keyword>
<dbReference type="InterPro" id="IPR029058">
    <property type="entry name" value="AB_hydrolase_fold"/>
</dbReference>
<dbReference type="PRINTS" id="PR00862">
    <property type="entry name" value="PROLIGOPTASE"/>
</dbReference>
<evidence type="ECO:0000256" key="3">
    <source>
        <dbReference type="ARBA" id="ARBA00022825"/>
    </source>
</evidence>
<dbReference type="PANTHER" id="PTHR42881">
    <property type="entry name" value="PROLYL ENDOPEPTIDASE"/>
    <property type="match status" value="1"/>
</dbReference>
<dbReference type="GO" id="GO:0005829">
    <property type="term" value="C:cytosol"/>
    <property type="evidence" value="ECO:0007669"/>
    <property type="project" value="TreeGrafter"/>
</dbReference>
<comment type="caution">
    <text evidence="6">The sequence shown here is derived from an EMBL/GenBank/DDBJ whole genome shotgun (WGS) entry which is preliminary data.</text>
</comment>
<dbReference type="Gene3D" id="2.130.10.120">
    <property type="entry name" value="Prolyl oligopeptidase, N-terminal domain"/>
    <property type="match status" value="2"/>
</dbReference>
<proteinExistence type="predicted"/>
<dbReference type="PANTHER" id="PTHR42881:SF13">
    <property type="entry name" value="PROLYL ENDOPEPTIDASE"/>
    <property type="match status" value="1"/>
</dbReference>
<dbReference type="InterPro" id="IPR002470">
    <property type="entry name" value="Peptidase_S9A"/>
</dbReference>
<sequence>MTSSQNTAPEPHDDLLWLEDIHSERAMEWVRARNTETEAALFDDAYYAMESSLLEVLDAQDRIPMATKRGEHYYNFWRDAVNPKGLWRRTSWAQYASEDPQWQVLLDLDALAAAEGIEWVFAGAQLLRPEPDAPYRRALLRLSPDGGDAVRVREFDLDSLDWVDGGFDLPVAKTNVSWHGPDALYVASDFGEGTLTRSSYARTVRELPRGGTLERAPELFAVDVEHILASVVHDPTPGFERSIGRDIIDFYNSRTFIRVAGAWEAIDVPTDVGVHLHRQWVLFSPQTPWEESGAVHAPGSLLAAELDAFRAGDRKLVTVFAPTAHTSLESFDFTGSHLLLNVLRDVVSVALAADPANGFATTELELGAGLQSFQLTAVDDLDPTCAQDYWLTLTGFLTPTTLARGTLGGPAPVTVKSAAHRFADENYIVEQFFAISDDGTRVPYFQVSPAGMEHDGRNPVLMNGYGGFQQSLTPSYSGTVGRGWLERRTPDGRGGVYVLANIRGGGEYGPDWHRAALRENRHRAYEDFAAIARDLVRRHVTIPARLAATGRSNGGLLMGNMITGYPGLFGAVSCGVPLLDMRRYTRLSAGHSWIAEYGDPDVAEDWEFIRTFSPYHRLDEPLPEGAAYPPALFWSATSDDRVGPVQARKMAAKMLAKQVPDIWYHEALDGGHAGASDNGQSARMLATSYEFLWRKITE</sequence>
<evidence type="ECO:0000256" key="2">
    <source>
        <dbReference type="ARBA" id="ARBA00022801"/>
    </source>
</evidence>
<dbReference type="InterPro" id="IPR001375">
    <property type="entry name" value="Peptidase_S9_cat"/>
</dbReference>
<keyword evidence="1" id="KW-0645">Protease</keyword>
<dbReference type="EC" id="3.4.21.26" evidence="6"/>
<evidence type="ECO:0000259" key="5">
    <source>
        <dbReference type="Pfam" id="PF02897"/>
    </source>
</evidence>
<gene>
    <name evidence="6" type="ORF">E9229_001519</name>
</gene>